<dbReference type="Proteomes" id="UP000593910">
    <property type="component" value="Chromosome"/>
</dbReference>
<reference evidence="1 2" key="1">
    <citation type="submission" date="2019-06" db="EMBL/GenBank/DDBJ databases">
        <title>Sulfurimonas gotlandica sp. nov., a chemoautotrophic and psychrotolerant epsilonproteobacterium isolated from a pelagic redoxcline, and an emended description of the genus Sulfurimonas.</title>
        <authorList>
            <person name="Wang S."/>
            <person name="Jiang L."/>
            <person name="Shao Z."/>
        </authorList>
    </citation>
    <scope>NUCLEOTIDE SEQUENCE [LARGE SCALE GENOMIC DNA]</scope>
    <source>
        <strain evidence="1 2">B2</strain>
    </source>
</reference>
<organism evidence="1 2">
    <name type="scientific">Sulfurimonas marina</name>
    <dbReference type="NCBI Taxonomy" id="2590551"/>
    <lineage>
        <taxon>Bacteria</taxon>
        <taxon>Pseudomonadati</taxon>
        <taxon>Campylobacterota</taxon>
        <taxon>Epsilonproteobacteria</taxon>
        <taxon>Campylobacterales</taxon>
        <taxon>Sulfurimonadaceae</taxon>
        <taxon>Sulfurimonas</taxon>
    </lineage>
</organism>
<dbReference type="KEGG" id="smax:FJR03_10210"/>
<dbReference type="AlphaFoldDB" id="A0A7M1AXB7"/>
<protein>
    <submittedName>
        <fullName evidence="1">Uncharacterized protein</fullName>
    </submittedName>
</protein>
<proteinExistence type="predicted"/>
<sequence>MKTKILLIIILLLIGLNIYTIVLYEQAQKEVACYTQKYKNASNGVKSMFQMRALTSLENLILLFDKPENLKLILHADSSIYLEALGNKDYSIYKPIEHNSTICNSWTKETKKQYKDTYLEITQLKDFNASHESMLKGLDIVNNICLEEK</sequence>
<accession>A0A7M1AXB7</accession>
<dbReference type="RefSeq" id="WP_193113411.1">
    <property type="nucleotide sequence ID" value="NZ_CP041165.1"/>
</dbReference>
<keyword evidence="2" id="KW-1185">Reference proteome</keyword>
<evidence type="ECO:0000313" key="1">
    <source>
        <dbReference type="EMBL" id="QOP42090.1"/>
    </source>
</evidence>
<gene>
    <name evidence="1" type="ORF">FJR03_10210</name>
</gene>
<dbReference type="EMBL" id="CP041165">
    <property type="protein sequence ID" value="QOP42090.1"/>
    <property type="molecule type" value="Genomic_DNA"/>
</dbReference>
<name>A0A7M1AXB7_9BACT</name>
<evidence type="ECO:0000313" key="2">
    <source>
        <dbReference type="Proteomes" id="UP000593910"/>
    </source>
</evidence>